<proteinExistence type="predicted"/>
<feature type="transmembrane region" description="Helical" evidence="1">
    <location>
        <begin position="36"/>
        <end position="52"/>
    </location>
</feature>
<keyword evidence="1" id="KW-1133">Transmembrane helix</keyword>
<evidence type="ECO:0000313" key="3">
    <source>
        <dbReference type="Proteomes" id="UP000243629"/>
    </source>
</evidence>
<keyword evidence="3" id="KW-1185">Reference proteome</keyword>
<evidence type="ECO:0000256" key="1">
    <source>
        <dbReference type="SAM" id="Phobius"/>
    </source>
</evidence>
<organism evidence="2 3">
    <name type="scientific">Halopseudomonas yangmingensis</name>
    <dbReference type="NCBI Taxonomy" id="1720063"/>
    <lineage>
        <taxon>Bacteria</taxon>
        <taxon>Pseudomonadati</taxon>
        <taxon>Pseudomonadota</taxon>
        <taxon>Gammaproteobacteria</taxon>
        <taxon>Pseudomonadales</taxon>
        <taxon>Pseudomonadaceae</taxon>
        <taxon>Halopseudomonas</taxon>
    </lineage>
</organism>
<feature type="transmembrane region" description="Helical" evidence="1">
    <location>
        <begin position="57"/>
        <end position="74"/>
    </location>
</feature>
<evidence type="ECO:0008006" key="4">
    <source>
        <dbReference type="Google" id="ProtNLM"/>
    </source>
</evidence>
<feature type="transmembrane region" description="Helical" evidence="1">
    <location>
        <begin position="89"/>
        <end position="109"/>
    </location>
</feature>
<dbReference type="PANTHER" id="PTHR28008:SF1">
    <property type="entry name" value="DOMAIN PROTEIN, PUTATIVE (AFU_ORTHOLOGUE AFUA_3G10980)-RELATED"/>
    <property type="match status" value="1"/>
</dbReference>
<keyword evidence="1" id="KW-0472">Membrane</keyword>
<keyword evidence="1" id="KW-0812">Transmembrane</keyword>
<dbReference type="PANTHER" id="PTHR28008">
    <property type="entry name" value="DOMAIN PROTEIN, PUTATIVE (AFU_ORTHOLOGUE AFUA_3G10980)-RELATED"/>
    <property type="match status" value="1"/>
</dbReference>
<protein>
    <recommendedName>
        <fullName evidence="4">VanZ like family protein</fullName>
    </recommendedName>
</protein>
<evidence type="ECO:0000313" key="2">
    <source>
        <dbReference type="EMBL" id="SFM70196.1"/>
    </source>
</evidence>
<dbReference type="Proteomes" id="UP000243629">
    <property type="component" value="Unassembled WGS sequence"/>
</dbReference>
<accession>A0A1I4T0I6</accession>
<sequence>MTLRRALFLGCLSMFLYGMFRPAGPPGSLAPWDKELHFLAFAALTFTGRLAYPRVRWFFFWPLMLALAPFSEWLQDRLHRTRVFDTGDIIANLLGVFAGAVLLTAWWLLLRRVRRASARGSEE</sequence>
<name>A0A1I4T0I6_9GAMM</name>
<dbReference type="EMBL" id="FOUI01000012">
    <property type="protein sequence ID" value="SFM70196.1"/>
    <property type="molecule type" value="Genomic_DNA"/>
</dbReference>
<gene>
    <name evidence="2" type="ORF">SAMN05216217_11249</name>
</gene>
<dbReference type="AlphaFoldDB" id="A0A1I4T0I6"/>
<dbReference type="STRING" id="1720063.SAMN05216217_11249"/>
<reference evidence="3" key="1">
    <citation type="submission" date="2016-10" db="EMBL/GenBank/DDBJ databases">
        <authorList>
            <person name="Varghese N."/>
            <person name="Submissions S."/>
        </authorList>
    </citation>
    <scope>NUCLEOTIDE SEQUENCE [LARGE SCALE GENOMIC DNA]</scope>
    <source>
        <strain evidence="3">DSM 24213</strain>
    </source>
</reference>